<protein>
    <recommendedName>
        <fullName evidence="1">DUF4706 domain-containing protein</fullName>
    </recommendedName>
</protein>
<evidence type="ECO:0000313" key="2">
    <source>
        <dbReference type="EMBL" id="KAL1399528.1"/>
    </source>
</evidence>
<dbReference type="InterPro" id="IPR031600">
    <property type="entry name" value="DUF4706"/>
</dbReference>
<dbReference type="PANTHER" id="PTHR34394:SF1">
    <property type="entry name" value="SIMILAR TO RIKEN CDNA 2310022B05"/>
    <property type="match status" value="1"/>
</dbReference>
<dbReference type="AlphaFoldDB" id="A0ABD1DIK8"/>
<comment type="caution">
    <text evidence="2">The sequence shown here is derived from an EMBL/GenBank/DDBJ whole genome shotgun (WGS) entry which is preliminary data.</text>
</comment>
<keyword evidence="3" id="KW-1185">Reference proteome</keyword>
<sequence>MWRYRKLPNLPSDDPSLAKYWGPHFGANPSTFRFLTGERKLLLLTGQTVRAYRIRVCGQLRRWTRPGSPEETTDEDDARCSRVYCGQGKPLLPKARILEYFMNSWQLAFLCSFEDNLVFTHISCNISSSRSSSFTRQSQQKNRHWLRGAMDPSKLKDRAFVEEYFANMNEISRRISLDIGEIKATYEHIWDDLSREEQSEIINETLIKPELTLKYFDSFSTSDDSFRNIIVDEDNSDDRKVNLYDGKSLHTFQFQKTGRKVIHDESVGLYRDEHSGPFAHKTKSQINLNIFPLEKEKPAEPRRVDLGKKLDKVKSPKLADSAKAGKTATSKMTSSQISYVDTENNVVLPPVKPEPVVAPEFLASFICSQSGPGGPTLIAATAAVATSLGSDEVDGQSLENLGFDDDKINLFRHSSRSDSLHQAQSSSVEEDDKNFDELNSLLGNSKGFDFLNNCIV</sequence>
<organism evidence="2 3">
    <name type="scientific">Culex pipiens pipiens</name>
    <name type="common">Northern house mosquito</name>
    <dbReference type="NCBI Taxonomy" id="38569"/>
    <lineage>
        <taxon>Eukaryota</taxon>
        <taxon>Metazoa</taxon>
        <taxon>Ecdysozoa</taxon>
        <taxon>Arthropoda</taxon>
        <taxon>Hexapoda</taxon>
        <taxon>Insecta</taxon>
        <taxon>Pterygota</taxon>
        <taxon>Neoptera</taxon>
        <taxon>Endopterygota</taxon>
        <taxon>Diptera</taxon>
        <taxon>Nematocera</taxon>
        <taxon>Culicoidea</taxon>
        <taxon>Culicidae</taxon>
        <taxon>Culicinae</taxon>
        <taxon>Culicini</taxon>
        <taxon>Culex</taxon>
        <taxon>Culex</taxon>
    </lineage>
</organism>
<dbReference type="PANTHER" id="PTHR34394">
    <property type="entry name" value="SIMILAR TO RIKEN CDNA 2310022B05"/>
    <property type="match status" value="1"/>
</dbReference>
<reference evidence="2 3" key="1">
    <citation type="submission" date="2024-05" db="EMBL/GenBank/DDBJ databases">
        <title>Culex pipiens pipiens assembly and annotation.</title>
        <authorList>
            <person name="Alout H."/>
            <person name="Durand T."/>
        </authorList>
    </citation>
    <scope>NUCLEOTIDE SEQUENCE [LARGE SCALE GENOMIC DNA]</scope>
    <source>
        <strain evidence="2">HA-2024</strain>
        <tissue evidence="2">Whole body</tissue>
    </source>
</reference>
<feature type="non-terminal residue" evidence="2">
    <location>
        <position position="456"/>
    </location>
</feature>
<gene>
    <name evidence="2" type="ORF">pipiens_000186</name>
</gene>
<dbReference type="EMBL" id="JBEHCU010005519">
    <property type="protein sequence ID" value="KAL1399528.1"/>
    <property type="molecule type" value="Genomic_DNA"/>
</dbReference>
<dbReference type="Pfam" id="PF15797">
    <property type="entry name" value="DUF4706"/>
    <property type="match status" value="1"/>
</dbReference>
<dbReference type="Proteomes" id="UP001562425">
    <property type="component" value="Unassembled WGS sequence"/>
</dbReference>
<proteinExistence type="predicted"/>
<feature type="domain" description="DUF4706" evidence="1">
    <location>
        <begin position="163"/>
        <end position="288"/>
    </location>
</feature>
<accession>A0ABD1DIK8</accession>
<evidence type="ECO:0000259" key="1">
    <source>
        <dbReference type="Pfam" id="PF15797"/>
    </source>
</evidence>
<evidence type="ECO:0000313" key="3">
    <source>
        <dbReference type="Proteomes" id="UP001562425"/>
    </source>
</evidence>
<name>A0ABD1DIK8_CULPP</name>